<evidence type="ECO:0008006" key="2">
    <source>
        <dbReference type="Google" id="ProtNLM"/>
    </source>
</evidence>
<dbReference type="EMBL" id="MT630783">
    <property type="protein sequence ID" value="QNO42957.1"/>
    <property type="molecule type" value="Genomic_DNA"/>
</dbReference>
<accession>A0A7G9Y4M3</accession>
<dbReference type="InterPro" id="IPR034474">
    <property type="entry name" value="Methyltransferase_Class_D"/>
</dbReference>
<evidence type="ECO:0000313" key="1">
    <source>
        <dbReference type="EMBL" id="QNO42957.1"/>
    </source>
</evidence>
<organism evidence="1">
    <name type="scientific">Candidatus Methanogaster sp. ANME-2c ERB4</name>
    <dbReference type="NCBI Taxonomy" id="2759911"/>
    <lineage>
        <taxon>Archaea</taxon>
        <taxon>Methanobacteriati</taxon>
        <taxon>Methanobacteriota</taxon>
        <taxon>Stenosarchaea group</taxon>
        <taxon>Methanomicrobia</taxon>
        <taxon>Methanosarcinales</taxon>
        <taxon>ANME-2 cluster</taxon>
        <taxon>Candidatus Methanogasteraceae</taxon>
        <taxon>Candidatus Methanogaster</taxon>
    </lineage>
</organism>
<dbReference type="PANTHER" id="PTHR43306:SF1">
    <property type="entry name" value="7,8-DIHYDRO-6-HYDROXYMETHYLPTERIN DIMETHYLTRANSFERASE"/>
    <property type="match status" value="1"/>
</dbReference>
<dbReference type="PANTHER" id="PTHR43306">
    <property type="entry name" value="7,8-DIHYDRO-6-HYDROXYMETHYLPTERIN DIMETHYLTRANSFERASE"/>
    <property type="match status" value="1"/>
</dbReference>
<name>A0A7G9Y4M3_9EURY</name>
<dbReference type="AlphaFoldDB" id="A0A7G9Y4M3"/>
<proteinExistence type="predicted"/>
<protein>
    <recommendedName>
        <fullName evidence="2">Radical SAM protein</fullName>
    </recommendedName>
</protein>
<reference evidence="1" key="1">
    <citation type="submission" date="2020-06" db="EMBL/GenBank/DDBJ databases">
        <title>Unique genomic features of the anaerobic methanotrophic archaea.</title>
        <authorList>
            <person name="Chadwick G.L."/>
            <person name="Skennerton C.T."/>
            <person name="Laso-Perez R."/>
            <person name="Leu A.O."/>
            <person name="Speth D.R."/>
            <person name="Yu H."/>
            <person name="Morgan-Lang C."/>
            <person name="Hatzenpichler R."/>
            <person name="Goudeau D."/>
            <person name="Malmstrom R."/>
            <person name="Brazelton W.J."/>
            <person name="Woyke T."/>
            <person name="Hallam S.J."/>
            <person name="Tyson G.W."/>
            <person name="Wegener G."/>
            <person name="Boetius A."/>
            <person name="Orphan V."/>
        </authorList>
    </citation>
    <scope>NUCLEOTIDE SEQUENCE</scope>
</reference>
<gene>
    <name evidence="1" type="ORF">KEEEGCAB_00005</name>
</gene>
<sequence>MPKRLRYTKHRLERGGCSFEAIPQVCVPTRLPLLNGISDAWLAHKTINKLHISVSIVSHLAQFIDTEKVPKSVDVKKMFIHALIKGTEEVIKEFHRKTMFLGIMHFQDLYNIDLERVERCGIHYATPDGRVIPFCSYNSLHREEVERKFSVPLEEWEQSQ</sequence>